<dbReference type="AlphaFoldDB" id="A0A8B6DNL8"/>
<keyword evidence="1" id="KW-0862">Zinc</keyword>
<dbReference type="Proteomes" id="UP000596742">
    <property type="component" value="Unassembled WGS sequence"/>
</dbReference>
<keyword evidence="1" id="KW-0479">Metal-binding</keyword>
<comment type="caution">
    <text evidence="4">The sequence shown here is derived from an EMBL/GenBank/DDBJ whole genome shotgun (WGS) entry which is preliminary data.</text>
</comment>
<accession>A0A8B6DNL8</accession>
<dbReference type="Gene3D" id="3.30.160.60">
    <property type="entry name" value="Classic Zinc Finger"/>
    <property type="match status" value="1"/>
</dbReference>
<dbReference type="PANTHER" id="PTHR25462">
    <property type="entry name" value="BONUS, ISOFORM C-RELATED"/>
    <property type="match status" value="1"/>
</dbReference>
<feature type="coiled-coil region" evidence="2">
    <location>
        <begin position="152"/>
        <end position="190"/>
    </location>
</feature>
<keyword evidence="2" id="KW-0175">Coiled coil</keyword>
<evidence type="ECO:0000259" key="3">
    <source>
        <dbReference type="PROSITE" id="PS50119"/>
    </source>
</evidence>
<dbReference type="InterPro" id="IPR011042">
    <property type="entry name" value="6-blade_b-propeller_TolB-like"/>
</dbReference>
<dbReference type="CDD" id="cd19757">
    <property type="entry name" value="Bbox1"/>
    <property type="match status" value="1"/>
</dbReference>
<dbReference type="Gene3D" id="2.120.10.30">
    <property type="entry name" value="TolB, C-terminal domain"/>
    <property type="match status" value="1"/>
</dbReference>
<reference evidence="4" key="1">
    <citation type="submission" date="2018-11" db="EMBL/GenBank/DDBJ databases">
        <authorList>
            <person name="Alioto T."/>
            <person name="Alioto T."/>
        </authorList>
    </citation>
    <scope>NUCLEOTIDE SEQUENCE</scope>
</reference>
<protein>
    <recommendedName>
        <fullName evidence="3">B box-type domain-containing protein</fullName>
    </recommendedName>
</protein>
<dbReference type="InterPro" id="IPR047153">
    <property type="entry name" value="TRIM45/56/19-like"/>
</dbReference>
<dbReference type="InterPro" id="IPR000315">
    <property type="entry name" value="Znf_B-box"/>
</dbReference>
<dbReference type="PROSITE" id="PS50119">
    <property type="entry name" value="ZF_BBOX"/>
    <property type="match status" value="1"/>
</dbReference>
<dbReference type="CDD" id="cd19756">
    <property type="entry name" value="Bbox2"/>
    <property type="match status" value="1"/>
</dbReference>
<dbReference type="OrthoDB" id="6110252at2759"/>
<proteinExistence type="predicted"/>
<gene>
    <name evidence="4" type="ORF">MGAL_10B031127</name>
</gene>
<feature type="domain" description="B box-type" evidence="3">
    <location>
        <begin position="71"/>
        <end position="112"/>
    </location>
</feature>
<evidence type="ECO:0000256" key="1">
    <source>
        <dbReference type="PROSITE-ProRule" id="PRU00024"/>
    </source>
</evidence>
<name>A0A8B6DNL8_MYTGA</name>
<keyword evidence="5" id="KW-1185">Reference proteome</keyword>
<dbReference type="PANTHER" id="PTHR25462:SF296">
    <property type="entry name" value="MEIOTIC P26, ISOFORM F"/>
    <property type="match status" value="1"/>
</dbReference>
<evidence type="ECO:0000313" key="5">
    <source>
        <dbReference type="Proteomes" id="UP000596742"/>
    </source>
</evidence>
<organism evidence="4 5">
    <name type="scientific">Mytilus galloprovincialis</name>
    <name type="common">Mediterranean mussel</name>
    <dbReference type="NCBI Taxonomy" id="29158"/>
    <lineage>
        <taxon>Eukaryota</taxon>
        <taxon>Metazoa</taxon>
        <taxon>Spiralia</taxon>
        <taxon>Lophotrochozoa</taxon>
        <taxon>Mollusca</taxon>
        <taxon>Bivalvia</taxon>
        <taxon>Autobranchia</taxon>
        <taxon>Pteriomorphia</taxon>
        <taxon>Mytilida</taxon>
        <taxon>Mytiloidea</taxon>
        <taxon>Mytilidae</taxon>
        <taxon>Mytilinae</taxon>
        <taxon>Mytilus</taxon>
    </lineage>
</organism>
<evidence type="ECO:0000256" key="2">
    <source>
        <dbReference type="SAM" id="Coils"/>
    </source>
</evidence>
<sequence length="560" mass="63338">MAFSQSLHKSQIPINCHLCDIEKNIKWKCLECELLMCDNCKIKRHPRIKNSINHKVIDIKDIGLLSEELDFTNIKCRDHPGQTCCFFCKSCNSLVCPTCESKVHKKHDLIEIRDAYNIKKDKLKTGQRKIETNKDEVLTKKGHLEKLKNSEYAKYTRVMRNIKNQEESLKQAVEKHIEKIRNEVDQDRKTVMQSIDADLDTISRSMQQSDEKNTEIEDLINSTNSAKFFHEVGRIENSIDVPAPKTKSTYKSIPDFVPGEIYQSNVGVLQSKNSPLELSVSLNINKQYQTELSHVSDIIPCLYDKSIFMNSNLDAQLMRGNYVGNNLRISSLNIKVYGMALTDDNDILLATGKSRIQQLSTNTGKITDTVYDISPLISTTVHVTSNNKVIIGAVNSEVQYKVIVMNTKGEYETVYGHNHHNQPMFNYPQSITSTDNGNIHVVDYYPGSDRGRVTVLGQGGGIINTYTGHTEINKDIPFKPTRIVTTPRDNVIVADMDIHTLHILDNNGQLLTCYKTKEIGILCPFSLAFTQKGQLLIGCTRPKGSTTKEAKIYEVNISEC</sequence>
<dbReference type="EMBL" id="UYJE01003850">
    <property type="protein sequence ID" value="VDI22914.1"/>
    <property type="molecule type" value="Genomic_DNA"/>
</dbReference>
<evidence type="ECO:0000313" key="4">
    <source>
        <dbReference type="EMBL" id="VDI22914.1"/>
    </source>
</evidence>
<dbReference type="Pfam" id="PF00643">
    <property type="entry name" value="zf-B_box"/>
    <property type="match status" value="1"/>
</dbReference>
<dbReference type="SUPFAM" id="SSF63829">
    <property type="entry name" value="Calcium-dependent phosphotriesterase"/>
    <property type="match status" value="1"/>
</dbReference>
<dbReference type="SUPFAM" id="SSF57845">
    <property type="entry name" value="B-box zinc-binding domain"/>
    <property type="match status" value="1"/>
</dbReference>
<dbReference type="GO" id="GO:0008270">
    <property type="term" value="F:zinc ion binding"/>
    <property type="evidence" value="ECO:0007669"/>
    <property type="project" value="UniProtKB-KW"/>
</dbReference>
<keyword evidence="1" id="KW-0863">Zinc-finger</keyword>